<feature type="region of interest" description="Disordered" evidence="1">
    <location>
        <begin position="22"/>
        <end position="47"/>
    </location>
</feature>
<dbReference type="Proteomes" id="UP000005947">
    <property type="component" value="Unassembled WGS sequence"/>
</dbReference>
<accession>F1T414</accession>
<comment type="caution">
    <text evidence="2">The sequence shown here is derived from an EMBL/GenBank/DDBJ whole genome shotgun (WGS) entry which is preliminary data.</text>
</comment>
<gene>
    <name evidence="2" type="ORF">HMPREF0091_10405</name>
</gene>
<dbReference type="GO" id="GO:0004181">
    <property type="term" value="F:metallocarboxypeptidase activity"/>
    <property type="evidence" value="ECO:0007669"/>
    <property type="project" value="InterPro"/>
</dbReference>
<protein>
    <submittedName>
        <fullName evidence="2">Carboxypeptidase Taq (M32) metallopeptidase</fullName>
        <ecNumber evidence="2">3.4.17.19</ecNumber>
    </submittedName>
</protein>
<feature type="compositionally biased region" description="Polar residues" evidence="1">
    <location>
        <begin position="22"/>
        <end position="37"/>
    </location>
</feature>
<dbReference type="CDD" id="cd06460">
    <property type="entry name" value="M32_Taq"/>
    <property type="match status" value="1"/>
</dbReference>
<dbReference type="EC" id="3.4.17.19" evidence="2"/>
<dbReference type="PANTHER" id="PTHR34217">
    <property type="entry name" value="METAL-DEPENDENT CARBOXYPEPTIDASE"/>
    <property type="match status" value="1"/>
</dbReference>
<evidence type="ECO:0000313" key="3">
    <source>
        <dbReference type="Proteomes" id="UP000005947"/>
    </source>
</evidence>
<dbReference type="GO" id="GO:0006508">
    <property type="term" value="P:proteolysis"/>
    <property type="evidence" value="ECO:0007669"/>
    <property type="project" value="InterPro"/>
</dbReference>
<dbReference type="eggNOG" id="COG2317">
    <property type="taxonomic scope" value="Bacteria"/>
</dbReference>
<dbReference type="PANTHER" id="PTHR34217:SF1">
    <property type="entry name" value="CARBOXYPEPTIDASE 1"/>
    <property type="match status" value="1"/>
</dbReference>
<dbReference type="InterPro" id="IPR001333">
    <property type="entry name" value="Peptidase_M32_Taq"/>
</dbReference>
<keyword evidence="2" id="KW-0645">Protease</keyword>
<evidence type="ECO:0000313" key="2">
    <source>
        <dbReference type="EMBL" id="EGF23458.1"/>
    </source>
</evidence>
<organism evidence="2 3">
    <name type="scientific">Fannyhessea vaginae DSM 15829</name>
    <dbReference type="NCBI Taxonomy" id="525256"/>
    <lineage>
        <taxon>Bacteria</taxon>
        <taxon>Bacillati</taxon>
        <taxon>Actinomycetota</taxon>
        <taxon>Coriobacteriia</taxon>
        <taxon>Coriobacteriales</taxon>
        <taxon>Atopobiaceae</taxon>
        <taxon>Fannyhessea</taxon>
    </lineage>
</organism>
<keyword evidence="2" id="KW-0378">Hydrolase</keyword>
<name>F1T414_9ACTN</name>
<keyword evidence="2" id="KW-0121">Carboxypeptidase</keyword>
<dbReference type="Gene3D" id="1.10.1370.30">
    <property type="match status" value="1"/>
</dbReference>
<keyword evidence="3" id="KW-1185">Reference proteome</keyword>
<dbReference type="SUPFAM" id="SSF55486">
    <property type="entry name" value="Metalloproteases ('zincins'), catalytic domain"/>
    <property type="match status" value="1"/>
</dbReference>
<dbReference type="Pfam" id="PF02074">
    <property type="entry name" value="Peptidase_M32"/>
    <property type="match status" value="1"/>
</dbReference>
<proteinExistence type="predicted"/>
<sequence length="557" mass="62670">MHEHANKGNIMDNANETQQLSTTIATDQSAKDLNTASADPKTKDTSVDLGAALTNPKADAEELNQLEQNLFLTRYCSAEIAGFGMSIDPQGAAQTRSKVLSLLENRRHDLLCSQKTADLLARLSCPSAVLTQTQKAQVAILQHDRQKLVGVPRELAQKFAELTCIADDAWHKAKAQNSWEMFAPYLKQIIETMKEIAQARDSKKDPYDVWLDEYEHGTTHTFLDTFFEEVKSGIAPLLHDVLIKQNKGFRPNTSLFAGKFDIMRQRLLAHDIIDLMGLDKNHVVIVDTEHPYSDAPSINYGIIATHLHEYDVLSNVFSMFHEGGHTLYETGVNPAYDCTSLKGGTSYGIHESQSRFFENYIARDRNFAPHILRLMAHHFQGQLGRVTPQQFWQVSNAVKPGLIRMDADELTYPFHIMIRYEIEKQLFAGELDVEDVAATWNKLYKEYLGVEVSDPAHGALQDMHWSSGYLGYFPGYAVGDAIGAQLKHAMIASGIAWDDVLASGDLAPIRLWLKDHIWSYGRSRTPHELIEQASGEALTTTYYLDYLTQKFTALYNL</sequence>
<reference evidence="2 3" key="1">
    <citation type="submission" date="2011-02" db="EMBL/GenBank/DDBJ databases">
        <authorList>
            <person name="Muzny D."/>
            <person name="Qin X."/>
            <person name="Buhay C."/>
            <person name="Dugan-Rocha S."/>
            <person name="Ding Y."/>
            <person name="Chen G."/>
            <person name="Hawes A."/>
            <person name="Holder M."/>
            <person name="Jhangiani S."/>
            <person name="Johnson A."/>
            <person name="Khan Z."/>
            <person name="Li Z."/>
            <person name="Liu W."/>
            <person name="Liu X."/>
            <person name="Perez L."/>
            <person name="Shen H."/>
            <person name="Wang Q."/>
            <person name="Watt J."/>
            <person name="Xi L."/>
            <person name="Xin Y."/>
            <person name="Zhou J."/>
            <person name="Deng J."/>
            <person name="Jiang H."/>
            <person name="Liu Y."/>
            <person name="Qu J."/>
            <person name="Song X.-Z."/>
            <person name="Zhang L."/>
            <person name="Villasana D."/>
            <person name="Johnson A."/>
            <person name="Liu J."/>
            <person name="Liyanage D."/>
            <person name="Lorensuhewa L."/>
            <person name="Robinson T."/>
            <person name="Song A."/>
            <person name="Song B.-B."/>
            <person name="Dinh H."/>
            <person name="Thornton R."/>
            <person name="Coyle M."/>
            <person name="Francisco L."/>
            <person name="Jackson L."/>
            <person name="Javaid M."/>
            <person name="Korchina V."/>
            <person name="Kovar C."/>
            <person name="Mata R."/>
            <person name="Mathew T."/>
            <person name="Ngo R."/>
            <person name="Nguyen L."/>
            <person name="Nguyen N."/>
            <person name="Okwuonu G."/>
            <person name="Ongeri F."/>
            <person name="Pham C."/>
            <person name="Simmons D."/>
            <person name="Wilczek-Boney K."/>
            <person name="Hale W."/>
            <person name="Jakkamsetti A."/>
            <person name="Pham P."/>
            <person name="Ruth R."/>
            <person name="San Lucas F."/>
            <person name="Warren J."/>
            <person name="Zhang J."/>
            <person name="Zhao Z."/>
            <person name="Zhou C."/>
            <person name="Zhu D."/>
            <person name="Lee S."/>
            <person name="Bess C."/>
            <person name="Blankenburg K."/>
            <person name="Forbes L."/>
            <person name="Fu Q."/>
            <person name="Gubbala S."/>
            <person name="Hirani K."/>
            <person name="Jayaseelan J.C."/>
            <person name="Lara F."/>
            <person name="Munidasa M."/>
            <person name="Palculict T."/>
            <person name="Patil S."/>
            <person name="Pu L.-L."/>
            <person name="Saada N."/>
            <person name="Tang L."/>
            <person name="Weissenberger G."/>
            <person name="Zhu Y."/>
            <person name="Hemphill L."/>
            <person name="Shang Y."/>
            <person name="Youmans B."/>
            <person name="Ayvaz T."/>
            <person name="Ross M."/>
            <person name="Santibanez J."/>
            <person name="Aqrawi P."/>
            <person name="Gross S."/>
            <person name="Joshi V."/>
            <person name="Fowler G."/>
            <person name="Nazareth L."/>
            <person name="Reid J."/>
            <person name="Worley K."/>
            <person name="Petrosino J."/>
            <person name="Highlander S."/>
            <person name="Gibbs R."/>
        </authorList>
    </citation>
    <scope>NUCLEOTIDE SEQUENCE [LARGE SCALE GENOMIC DNA]</scope>
    <source>
        <strain evidence="2 3">DSM 15829</strain>
    </source>
</reference>
<dbReference type="PRINTS" id="PR00998">
    <property type="entry name" value="CRBOXYPTASET"/>
</dbReference>
<dbReference type="EMBL" id="ACGK02000001">
    <property type="protein sequence ID" value="EGF23458.1"/>
    <property type="molecule type" value="Genomic_DNA"/>
</dbReference>
<dbReference type="AlphaFoldDB" id="F1T414"/>
<dbReference type="PROSITE" id="PS52034">
    <property type="entry name" value="PEPTIDASE_M32"/>
    <property type="match status" value="1"/>
</dbReference>
<evidence type="ECO:0000256" key="1">
    <source>
        <dbReference type="SAM" id="MobiDB-lite"/>
    </source>
</evidence>